<evidence type="ECO:0000259" key="4">
    <source>
        <dbReference type="PROSITE" id="PS50893"/>
    </source>
</evidence>
<dbReference type="PANTHER" id="PTHR42794">
    <property type="entry name" value="HEMIN IMPORT ATP-BINDING PROTEIN HMUV"/>
    <property type="match status" value="1"/>
</dbReference>
<dbReference type="Gene3D" id="3.40.50.300">
    <property type="entry name" value="P-loop containing nucleotide triphosphate hydrolases"/>
    <property type="match status" value="1"/>
</dbReference>
<dbReference type="Pfam" id="PF00005">
    <property type="entry name" value="ABC_tran"/>
    <property type="match status" value="1"/>
</dbReference>
<dbReference type="PANTHER" id="PTHR42794:SF2">
    <property type="entry name" value="ABC TRANSPORTER ATP-BINDING PROTEIN"/>
    <property type="match status" value="1"/>
</dbReference>
<dbReference type="Proteomes" id="UP000320776">
    <property type="component" value="Chromosome"/>
</dbReference>
<dbReference type="InterPro" id="IPR003593">
    <property type="entry name" value="AAA+_ATPase"/>
</dbReference>
<accession>A0A517DR94</accession>
<keyword evidence="1" id="KW-0813">Transport</keyword>
<dbReference type="InterPro" id="IPR003439">
    <property type="entry name" value="ABC_transporter-like_ATP-bd"/>
</dbReference>
<dbReference type="PROSITE" id="PS00211">
    <property type="entry name" value="ABC_TRANSPORTER_1"/>
    <property type="match status" value="1"/>
</dbReference>
<dbReference type="SUPFAM" id="SSF52540">
    <property type="entry name" value="P-loop containing nucleoside triphosphate hydrolases"/>
    <property type="match status" value="1"/>
</dbReference>
<evidence type="ECO:0000256" key="3">
    <source>
        <dbReference type="ARBA" id="ARBA00022840"/>
    </source>
</evidence>
<evidence type="ECO:0000256" key="1">
    <source>
        <dbReference type="ARBA" id="ARBA00022448"/>
    </source>
</evidence>
<dbReference type="EMBL" id="CP036259">
    <property type="protein sequence ID" value="QDR79873.1"/>
    <property type="molecule type" value="Genomic_DNA"/>
</dbReference>
<dbReference type="CDD" id="cd03214">
    <property type="entry name" value="ABC_Iron-Siderophores_B12_Hemin"/>
    <property type="match status" value="1"/>
</dbReference>
<protein>
    <submittedName>
        <fullName evidence="5">Fe(3+) dicitrate transport ATP-binding protein FecE</fullName>
    </submittedName>
</protein>
<dbReference type="KEGG" id="sted:SPTER_11750"/>
<keyword evidence="6" id="KW-1185">Reference proteome</keyword>
<name>A0A517DR94_9FIRM</name>
<dbReference type="InterPro" id="IPR017871">
    <property type="entry name" value="ABC_transporter-like_CS"/>
</dbReference>
<dbReference type="PROSITE" id="PS50893">
    <property type="entry name" value="ABC_TRANSPORTER_2"/>
    <property type="match status" value="1"/>
</dbReference>
<feature type="domain" description="ABC transporter" evidence="4">
    <location>
        <begin position="3"/>
        <end position="239"/>
    </location>
</feature>
<dbReference type="GO" id="GO:0005524">
    <property type="term" value="F:ATP binding"/>
    <property type="evidence" value="ECO:0007669"/>
    <property type="project" value="UniProtKB-KW"/>
</dbReference>
<gene>
    <name evidence="5" type="primary">fecE_2</name>
    <name evidence="5" type="ORF">SPTER_11750</name>
</gene>
<evidence type="ECO:0000313" key="5">
    <source>
        <dbReference type="EMBL" id="QDR79873.1"/>
    </source>
</evidence>
<organism evidence="5 6">
    <name type="scientific">Sporomusa termitida</name>
    <dbReference type="NCBI Taxonomy" id="2377"/>
    <lineage>
        <taxon>Bacteria</taxon>
        <taxon>Bacillati</taxon>
        <taxon>Bacillota</taxon>
        <taxon>Negativicutes</taxon>
        <taxon>Selenomonadales</taxon>
        <taxon>Sporomusaceae</taxon>
        <taxon>Sporomusa</taxon>
    </lineage>
</organism>
<keyword evidence="2" id="KW-0547">Nucleotide-binding</keyword>
<proteinExistence type="predicted"/>
<evidence type="ECO:0000313" key="6">
    <source>
        <dbReference type="Proteomes" id="UP000320776"/>
    </source>
</evidence>
<dbReference type="AlphaFoldDB" id="A0A517DR94"/>
<dbReference type="InterPro" id="IPR027417">
    <property type="entry name" value="P-loop_NTPase"/>
</dbReference>
<dbReference type="GO" id="GO:0016887">
    <property type="term" value="F:ATP hydrolysis activity"/>
    <property type="evidence" value="ECO:0007669"/>
    <property type="project" value="InterPro"/>
</dbReference>
<reference evidence="5 6" key="1">
    <citation type="submission" date="2019-02" db="EMBL/GenBank/DDBJ databases">
        <title>Closed genome of Sporomusa termitida DSM 4440.</title>
        <authorList>
            <person name="Poehlein A."/>
            <person name="Daniel R."/>
        </authorList>
    </citation>
    <scope>NUCLEOTIDE SEQUENCE [LARGE SCALE GENOMIC DNA]</scope>
    <source>
        <strain evidence="5 6">DSM 4440</strain>
    </source>
</reference>
<sequence length="264" mass="28672">MTVQINNISAGYTKVPILKDISAALPGGQFCALVGPNGSGKTTLMRCINAILTPFSGRILVANQDVARLSRSQTARLIGFVPQITHSVFAFTVLEMVLMGSAARLNAWSAPSRQDRSKAQAICEEIGIRHLAAQPFQQLSGGQKQLVLLARALFQETPVLLLDEPTSHLDFCNQHKMMALVRDIIKRKNATALITLHDPNLVLNYCDAALLMKEGRLISAGPIEQALSDTSLQQAFGDNIQTDTTSRGLQVIVPKNIGREKQCS</sequence>
<dbReference type="SMART" id="SM00382">
    <property type="entry name" value="AAA"/>
    <property type="match status" value="1"/>
</dbReference>
<keyword evidence="3 5" id="KW-0067">ATP-binding</keyword>
<dbReference type="FunFam" id="3.40.50.300:FF:000134">
    <property type="entry name" value="Iron-enterobactin ABC transporter ATP-binding protein"/>
    <property type="match status" value="1"/>
</dbReference>
<evidence type="ECO:0000256" key="2">
    <source>
        <dbReference type="ARBA" id="ARBA00022741"/>
    </source>
</evidence>